<evidence type="ECO:0000256" key="1">
    <source>
        <dbReference type="SAM" id="MobiDB-lite"/>
    </source>
</evidence>
<name>A0A5C3EFF0_9BASI</name>
<dbReference type="AlphaFoldDB" id="A0A5C3EFF0"/>
<dbReference type="Proteomes" id="UP000324022">
    <property type="component" value="Unassembled WGS sequence"/>
</dbReference>
<proteinExistence type="predicted"/>
<feature type="compositionally biased region" description="Low complexity" evidence="1">
    <location>
        <begin position="17"/>
        <end position="37"/>
    </location>
</feature>
<dbReference type="EMBL" id="OOIN01000027">
    <property type="protein sequence ID" value="SPO29162.1"/>
    <property type="molecule type" value="Genomic_DNA"/>
</dbReference>
<reference evidence="2 3" key="1">
    <citation type="submission" date="2018-03" db="EMBL/GenBank/DDBJ databases">
        <authorList>
            <person name="Guldener U."/>
        </authorList>
    </citation>
    <scope>NUCLEOTIDE SEQUENCE [LARGE SCALE GENOMIC DNA]</scope>
    <source>
        <strain evidence="2 3">NBRC100155</strain>
    </source>
</reference>
<keyword evidence="3" id="KW-1185">Reference proteome</keyword>
<accession>A0A5C3EFF0</accession>
<evidence type="ECO:0000313" key="2">
    <source>
        <dbReference type="EMBL" id="SPO29162.1"/>
    </source>
</evidence>
<gene>
    <name evidence="2" type="ORF">UTRI_06111</name>
</gene>
<feature type="region of interest" description="Disordered" evidence="1">
    <location>
        <begin position="15"/>
        <end position="57"/>
    </location>
</feature>
<organism evidence="2 3">
    <name type="scientific">Ustilago trichophora</name>
    <dbReference type="NCBI Taxonomy" id="86804"/>
    <lineage>
        <taxon>Eukaryota</taxon>
        <taxon>Fungi</taxon>
        <taxon>Dikarya</taxon>
        <taxon>Basidiomycota</taxon>
        <taxon>Ustilaginomycotina</taxon>
        <taxon>Ustilaginomycetes</taxon>
        <taxon>Ustilaginales</taxon>
        <taxon>Ustilaginaceae</taxon>
        <taxon>Ustilago</taxon>
    </lineage>
</organism>
<protein>
    <submittedName>
        <fullName evidence="2">Uncharacterized protein</fullName>
    </submittedName>
</protein>
<sequence>MLTSITETSLPSFLTRNSKQPLSSSPSIPPTTNYTTPISPPTPTKNIPLHPSPTHPSHPHHHHFTLYDHLWRHHKAFSATWGISVLQPWEQLFTFLLLSSLLSLFAFAFLKLPPYTLHSVNRLSYYIFGASNTLTAATAAERTNVQETMLNLDFCRQVFASSLNTSVMGTGEVVRGVGGGWLSQ</sequence>
<evidence type="ECO:0000313" key="3">
    <source>
        <dbReference type="Proteomes" id="UP000324022"/>
    </source>
</evidence>